<dbReference type="InterPro" id="IPR003594">
    <property type="entry name" value="HATPase_dom"/>
</dbReference>
<dbReference type="GO" id="GO:0016301">
    <property type="term" value="F:kinase activity"/>
    <property type="evidence" value="ECO:0007669"/>
    <property type="project" value="UniProtKB-KW"/>
</dbReference>
<keyword evidence="13" id="KW-1185">Reference proteome</keyword>
<keyword evidence="8" id="KW-0902">Two-component regulatory system</keyword>
<dbReference type="InterPro" id="IPR005467">
    <property type="entry name" value="His_kinase_dom"/>
</dbReference>
<keyword evidence="7 12" id="KW-0418">Kinase</keyword>
<gene>
    <name evidence="12" type="ORF">ASV53_15895</name>
</gene>
<name>A0ABX4FW11_9GAMM</name>
<evidence type="ECO:0000256" key="7">
    <source>
        <dbReference type="ARBA" id="ARBA00022777"/>
    </source>
</evidence>
<dbReference type="PANTHER" id="PTHR44936">
    <property type="entry name" value="SENSOR PROTEIN CREC"/>
    <property type="match status" value="1"/>
</dbReference>
<dbReference type="InterPro" id="IPR036097">
    <property type="entry name" value="HisK_dim/P_sf"/>
</dbReference>
<dbReference type="Gene3D" id="1.10.287.130">
    <property type="match status" value="1"/>
</dbReference>
<comment type="catalytic activity">
    <reaction evidence="1">
        <text>ATP + protein L-histidine = ADP + protein N-phospho-L-histidine.</text>
        <dbReference type="EC" id="2.7.13.3"/>
    </reaction>
</comment>
<evidence type="ECO:0000256" key="1">
    <source>
        <dbReference type="ARBA" id="ARBA00000085"/>
    </source>
</evidence>
<evidence type="ECO:0000313" key="13">
    <source>
        <dbReference type="Proteomes" id="UP000215999"/>
    </source>
</evidence>
<dbReference type="Pfam" id="PF11884">
    <property type="entry name" value="DUF3404"/>
    <property type="match status" value="1"/>
</dbReference>
<evidence type="ECO:0000256" key="3">
    <source>
        <dbReference type="ARBA" id="ARBA00012438"/>
    </source>
</evidence>
<dbReference type="CDD" id="cd00082">
    <property type="entry name" value="HisKA"/>
    <property type="match status" value="1"/>
</dbReference>
<keyword evidence="9" id="KW-0812">Transmembrane</keyword>
<reference evidence="12 13" key="1">
    <citation type="journal article" date="2016" name="Antonie Van Leeuwenhoek">
        <title>Photobacterium sanguinicancri sp. nov. isolated from marine animals.</title>
        <authorList>
            <person name="Gomez-Gil B."/>
            <person name="Roque A."/>
            <person name="Rotllant G."/>
            <person name="Romalde J.L."/>
            <person name="Doce A."/>
            <person name="Eggermont M."/>
            <person name="Defoirdt T."/>
        </authorList>
    </citation>
    <scope>NUCLEOTIDE SEQUENCE [LARGE SCALE GENOMIC DNA]</scope>
    <source>
        <strain evidence="12 13">CAIM 1827</strain>
    </source>
</reference>
<dbReference type="InterPro" id="IPR021821">
    <property type="entry name" value="VxrA_SD"/>
</dbReference>
<keyword evidence="9" id="KW-0472">Membrane</keyword>
<organism evidence="12 13">
    <name type="scientific">Photobacterium sanguinicancri</name>
    <dbReference type="NCBI Taxonomy" id="875932"/>
    <lineage>
        <taxon>Bacteria</taxon>
        <taxon>Pseudomonadati</taxon>
        <taxon>Pseudomonadota</taxon>
        <taxon>Gammaproteobacteria</taxon>
        <taxon>Vibrionales</taxon>
        <taxon>Vibrionaceae</taxon>
        <taxon>Photobacterium</taxon>
    </lineage>
</organism>
<dbReference type="PANTHER" id="PTHR44936:SF9">
    <property type="entry name" value="SENSOR PROTEIN CREC"/>
    <property type="match status" value="1"/>
</dbReference>
<evidence type="ECO:0000313" key="12">
    <source>
        <dbReference type="EMBL" id="OZS42931.1"/>
    </source>
</evidence>
<sequence length="502" mass="56898">MGSSRFSIRLFGQGLPLLLALQLASASAPASAMNLQEKWQAFYQINWRNNPVTLSQQLLSQYPNVLLQSAAQYPDFVHYIWQDIQQLSVISSTCLTPKLNNNKLKTAVEFELALCSDQAKNNDAQNSDVLDISWFSQHPLRHPAGASYADRYFKHKGITDIGEPFQIYLSAENPAHPLHHFFNQLSTKGRDALLSGYRAWLDKDNLWLSGESGWKKIPAKVWQPVANDLAIKLNGNSCAFRYSNLCLSEQKPNTALFKFISLLLLFGMAIIGLKSLRQRQQQNRDKRFILQLLTHELRTPIASLGLTVEMFRDEFDNLNQASQQAMWRLFADHQRLVQLTETSKGYLSTDKNQQLIQQTASLEDWLAHVCDKHDIGFTCGGSQYDENEMLSLPFYWLSICLDNLINNAKQHGQGKVSVNAMIFASTRSASNVKASENILRITVSDHGHFPSFLKRILTWLSPKQTTNNMGIGLSIVTRLMTQMGGRLIIKRKPTRCILELPL</sequence>
<feature type="domain" description="Histidine kinase" evidence="11">
    <location>
        <begin position="292"/>
        <end position="502"/>
    </location>
</feature>
<dbReference type="InterPro" id="IPR050980">
    <property type="entry name" value="2C_sensor_his_kinase"/>
</dbReference>
<evidence type="ECO:0000256" key="5">
    <source>
        <dbReference type="ARBA" id="ARBA00022553"/>
    </source>
</evidence>
<protein>
    <recommendedName>
        <fullName evidence="3">histidine kinase</fullName>
        <ecNumber evidence="3">2.7.13.3</ecNumber>
    </recommendedName>
</protein>
<feature type="signal peptide" evidence="10">
    <location>
        <begin position="1"/>
        <end position="32"/>
    </location>
</feature>
<keyword evidence="4" id="KW-1003">Cell membrane</keyword>
<evidence type="ECO:0000256" key="9">
    <source>
        <dbReference type="SAM" id="Phobius"/>
    </source>
</evidence>
<keyword evidence="5" id="KW-0597">Phosphoprotein</keyword>
<feature type="transmembrane region" description="Helical" evidence="9">
    <location>
        <begin position="255"/>
        <end position="276"/>
    </location>
</feature>
<keyword evidence="10" id="KW-0732">Signal</keyword>
<comment type="caution">
    <text evidence="12">The sequence shown here is derived from an EMBL/GenBank/DDBJ whole genome shotgun (WGS) entry which is preliminary data.</text>
</comment>
<comment type="subcellular location">
    <subcellularLocation>
        <location evidence="2">Cell membrane</location>
        <topology evidence="2">Multi-pass membrane protein</topology>
    </subcellularLocation>
</comment>
<evidence type="ECO:0000256" key="10">
    <source>
        <dbReference type="SAM" id="SignalP"/>
    </source>
</evidence>
<dbReference type="InterPro" id="IPR036890">
    <property type="entry name" value="HATPase_C_sf"/>
</dbReference>
<dbReference type="EC" id="2.7.13.3" evidence="3"/>
<proteinExistence type="predicted"/>
<dbReference type="PROSITE" id="PS50109">
    <property type="entry name" value="HIS_KIN"/>
    <property type="match status" value="1"/>
</dbReference>
<feature type="chain" id="PRO_5045618840" description="histidine kinase" evidence="10">
    <location>
        <begin position="33"/>
        <end position="502"/>
    </location>
</feature>
<dbReference type="Gene3D" id="3.30.565.10">
    <property type="entry name" value="Histidine kinase-like ATPase, C-terminal domain"/>
    <property type="match status" value="1"/>
</dbReference>
<evidence type="ECO:0000259" key="11">
    <source>
        <dbReference type="PROSITE" id="PS50109"/>
    </source>
</evidence>
<keyword evidence="6" id="KW-0808">Transferase</keyword>
<dbReference type="Proteomes" id="UP000215999">
    <property type="component" value="Unassembled WGS sequence"/>
</dbReference>
<dbReference type="SUPFAM" id="SSF55874">
    <property type="entry name" value="ATPase domain of HSP90 chaperone/DNA topoisomerase II/histidine kinase"/>
    <property type="match status" value="1"/>
</dbReference>
<evidence type="ECO:0000256" key="4">
    <source>
        <dbReference type="ARBA" id="ARBA00022475"/>
    </source>
</evidence>
<dbReference type="SUPFAM" id="SSF47384">
    <property type="entry name" value="Homodimeric domain of signal transducing histidine kinase"/>
    <property type="match status" value="1"/>
</dbReference>
<dbReference type="EMBL" id="NOIF01000114">
    <property type="protein sequence ID" value="OZS42931.1"/>
    <property type="molecule type" value="Genomic_DNA"/>
</dbReference>
<accession>A0ABX4FW11</accession>
<keyword evidence="9" id="KW-1133">Transmembrane helix</keyword>
<evidence type="ECO:0000256" key="6">
    <source>
        <dbReference type="ARBA" id="ARBA00022679"/>
    </source>
</evidence>
<evidence type="ECO:0000256" key="8">
    <source>
        <dbReference type="ARBA" id="ARBA00023012"/>
    </source>
</evidence>
<dbReference type="InterPro" id="IPR003661">
    <property type="entry name" value="HisK_dim/P_dom"/>
</dbReference>
<dbReference type="Pfam" id="PF02518">
    <property type="entry name" value="HATPase_c"/>
    <property type="match status" value="1"/>
</dbReference>
<evidence type="ECO:0000256" key="2">
    <source>
        <dbReference type="ARBA" id="ARBA00004651"/>
    </source>
</evidence>